<proteinExistence type="predicted"/>
<reference evidence="3" key="1">
    <citation type="journal article" date="2017" name="Environ. Microbiol. Rep.">
        <title>Genetic Diversity of Marine Anaerobic Ammonium-Oxidizing Bacteria as Revealed by Genomic and Proteomic Analyses of 'Candidatus Scalindua japonica'.</title>
        <authorList>
            <person name="Oshiki M."/>
            <person name="Mizuto K."/>
            <person name="Kimura Z."/>
            <person name="Kindaichi T."/>
            <person name="Satoh H."/>
            <person name="Okabe S."/>
        </authorList>
    </citation>
    <scope>NUCLEOTIDE SEQUENCE [LARGE SCALE GENOMIC DNA]</scope>
    <source>
        <strain evidence="3">husup-a2</strain>
    </source>
</reference>
<accession>A0A286TXG8</accession>
<dbReference type="RefSeq" id="WP_096893998.1">
    <property type="nucleotide sequence ID" value="NZ_BAOS01000013.1"/>
</dbReference>
<name>A0A286TXG8_9BACT</name>
<gene>
    <name evidence="2" type="ORF">SCALIN_C13_0112</name>
</gene>
<keyword evidence="1" id="KW-0732">Signal</keyword>
<feature type="signal peptide" evidence="1">
    <location>
        <begin position="1"/>
        <end position="24"/>
    </location>
</feature>
<evidence type="ECO:0000256" key="1">
    <source>
        <dbReference type="SAM" id="SignalP"/>
    </source>
</evidence>
<dbReference type="AlphaFoldDB" id="A0A286TXG8"/>
<comment type="caution">
    <text evidence="2">The sequence shown here is derived from an EMBL/GenBank/DDBJ whole genome shotgun (WGS) entry which is preliminary data.</text>
</comment>
<keyword evidence="3" id="KW-1185">Reference proteome</keyword>
<organism evidence="2 3">
    <name type="scientific">Candidatus Scalindua japonica</name>
    <dbReference type="NCBI Taxonomy" id="1284222"/>
    <lineage>
        <taxon>Bacteria</taxon>
        <taxon>Pseudomonadati</taxon>
        <taxon>Planctomycetota</taxon>
        <taxon>Candidatus Brocadiia</taxon>
        <taxon>Candidatus Brocadiales</taxon>
        <taxon>Candidatus Scalinduaceae</taxon>
        <taxon>Candidatus Scalindua</taxon>
    </lineage>
</organism>
<sequence length="220" mass="23406">MLKKLTMAGVFGFALMVLTSNVNAAFVTYTDRTTFEVAAGTVTTENFNEFTTPLSINPKDFGDFTTTNAGANVFVLQGGSHAASVDGTNFIQLRTLTFDKGFNVLFDEGVYAFGFDWRNTDTSGDHIEFGIGATSFDLGAPGSGFFGIVSTETIGKASPFFFSDTDGDGGELVFGAFDNFTYSHSAMSVPEPGIKLLFGISLLGLVGVRAACKIKKMKSC</sequence>
<evidence type="ECO:0000313" key="2">
    <source>
        <dbReference type="EMBL" id="GAX60599.1"/>
    </source>
</evidence>
<dbReference type="EMBL" id="BAOS01000013">
    <property type="protein sequence ID" value="GAX60599.1"/>
    <property type="molecule type" value="Genomic_DNA"/>
</dbReference>
<protein>
    <recommendedName>
        <fullName evidence="4">PEP-CTERM protein-sorting domain-containing protein</fullName>
    </recommendedName>
</protein>
<evidence type="ECO:0000313" key="3">
    <source>
        <dbReference type="Proteomes" id="UP000218542"/>
    </source>
</evidence>
<dbReference type="Proteomes" id="UP000218542">
    <property type="component" value="Unassembled WGS sequence"/>
</dbReference>
<dbReference type="OrthoDB" id="5432833at2"/>
<feature type="chain" id="PRO_5012245079" description="PEP-CTERM protein-sorting domain-containing protein" evidence="1">
    <location>
        <begin position="25"/>
        <end position="220"/>
    </location>
</feature>
<evidence type="ECO:0008006" key="4">
    <source>
        <dbReference type="Google" id="ProtNLM"/>
    </source>
</evidence>